<evidence type="ECO:0000256" key="3">
    <source>
        <dbReference type="ARBA" id="ARBA00022729"/>
    </source>
</evidence>
<dbReference type="InterPro" id="IPR028082">
    <property type="entry name" value="Peripla_BP_I"/>
</dbReference>
<dbReference type="SUPFAM" id="SSF53822">
    <property type="entry name" value="Periplasmic binding protein-like I"/>
    <property type="match status" value="1"/>
</dbReference>
<dbReference type="Proteomes" id="UP000004736">
    <property type="component" value="Unassembled WGS sequence"/>
</dbReference>
<proteinExistence type="inferred from homology"/>
<dbReference type="AlphaFoldDB" id="C9LN46"/>
<evidence type="ECO:0000313" key="7">
    <source>
        <dbReference type="EMBL" id="EEW96982.1"/>
    </source>
</evidence>
<keyword evidence="4" id="KW-0029">Amino-acid transport</keyword>
<dbReference type="EMBL" id="ACIM02000001">
    <property type="protein sequence ID" value="EEW96982.1"/>
    <property type="molecule type" value="Genomic_DNA"/>
</dbReference>
<keyword evidence="7" id="KW-0675">Receptor</keyword>
<dbReference type="PANTHER" id="PTHR30483:SF6">
    <property type="entry name" value="PERIPLASMIC BINDING PROTEIN OF ABC TRANSPORTER FOR NATURAL AMINO ACIDS"/>
    <property type="match status" value="1"/>
</dbReference>
<feature type="chain" id="PRO_5039285071" evidence="5">
    <location>
        <begin position="25"/>
        <end position="389"/>
    </location>
</feature>
<feature type="signal peptide" evidence="5">
    <location>
        <begin position="1"/>
        <end position="24"/>
    </location>
</feature>
<dbReference type="InterPro" id="IPR028081">
    <property type="entry name" value="Leu-bd"/>
</dbReference>
<comment type="similarity">
    <text evidence="1">Belongs to the leucine-binding protein family.</text>
</comment>
<dbReference type="PROSITE" id="PS51257">
    <property type="entry name" value="PROKAR_LIPOPROTEIN"/>
    <property type="match status" value="1"/>
</dbReference>
<evidence type="ECO:0000256" key="2">
    <source>
        <dbReference type="ARBA" id="ARBA00022448"/>
    </source>
</evidence>
<protein>
    <submittedName>
        <fullName evidence="7">Receptor family ligand-binding protein</fullName>
    </submittedName>
</protein>
<dbReference type="eggNOG" id="COG0683">
    <property type="taxonomic scope" value="Bacteria"/>
</dbReference>
<dbReference type="InterPro" id="IPR000709">
    <property type="entry name" value="Leu_Ile_Val-bd"/>
</dbReference>
<keyword evidence="8" id="KW-1185">Reference proteome</keyword>
<accession>C9LN46</accession>
<name>C9LN46_9FIRM</name>
<keyword evidence="2" id="KW-0813">Transport</keyword>
<gene>
    <name evidence="7" type="ORF">GCWU000321_00960</name>
</gene>
<organism evidence="7 8">
    <name type="scientific">Dialister invisus DSM 15470</name>
    <dbReference type="NCBI Taxonomy" id="592028"/>
    <lineage>
        <taxon>Bacteria</taxon>
        <taxon>Bacillati</taxon>
        <taxon>Bacillota</taxon>
        <taxon>Negativicutes</taxon>
        <taxon>Veillonellales</taxon>
        <taxon>Veillonellaceae</taxon>
        <taxon>Dialister</taxon>
    </lineage>
</organism>
<dbReference type="STRING" id="592028.GCWU000321_00960"/>
<dbReference type="Gene3D" id="3.40.50.2300">
    <property type="match status" value="2"/>
</dbReference>
<evidence type="ECO:0000313" key="8">
    <source>
        <dbReference type="Proteomes" id="UP000004736"/>
    </source>
</evidence>
<reference evidence="7" key="1">
    <citation type="submission" date="2009-09" db="EMBL/GenBank/DDBJ databases">
        <authorList>
            <person name="Weinstock G."/>
            <person name="Sodergren E."/>
            <person name="Clifton S."/>
            <person name="Fulton L."/>
            <person name="Fulton B."/>
            <person name="Courtney L."/>
            <person name="Fronick C."/>
            <person name="Harrison M."/>
            <person name="Strong C."/>
            <person name="Farmer C."/>
            <person name="Delahaunty K."/>
            <person name="Markovic C."/>
            <person name="Hall O."/>
            <person name="Minx P."/>
            <person name="Tomlinson C."/>
            <person name="Mitreva M."/>
            <person name="Nelson J."/>
            <person name="Hou S."/>
            <person name="Wollam A."/>
            <person name="Pepin K.H."/>
            <person name="Johnson M."/>
            <person name="Bhonagiri V."/>
            <person name="Nash W.E."/>
            <person name="Warren W."/>
            <person name="Chinwalla A."/>
            <person name="Mardis E.R."/>
            <person name="Wilson R.K."/>
        </authorList>
    </citation>
    <scope>NUCLEOTIDE SEQUENCE [LARGE SCALE GENOMIC DNA]</scope>
    <source>
        <strain evidence="7">DSM 15470</strain>
    </source>
</reference>
<dbReference type="PANTHER" id="PTHR30483">
    <property type="entry name" value="LEUCINE-SPECIFIC-BINDING PROTEIN"/>
    <property type="match status" value="1"/>
</dbReference>
<comment type="caution">
    <text evidence="7">The sequence shown here is derived from an EMBL/GenBank/DDBJ whole genome shotgun (WGS) entry which is preliminary data.</text>
</comment>
<feature type="domain" description="Leucine-binding protein" evidence="6">
    <location>
        <begin position="44"/>
        <end position="383"/>
    </location>
</feature>
<keyword evidence="3 5" id="KW-0732">Signal</keyword>
<dbReference type="HOGENOM" id="CLU_027128_6_2_9"/>
<evidence type="ECO:0000259" key="6">
    <source>
        <dbReference type="Pfam" id="PF13458"/>
    </source>
</evidence>
<evidence type="ECO:0000256" key="5">
    <source>
        <dbReference type="SAM" id="SignalP"/>
    </source>
</evidence>
<dbReference type="PRINTS" id="PR00337">
    <property type="entry name" value="LEUILEVALBP"/>
</dbReference>
<evidence type="ECO:0000256" key="4">
    <source>
        <dbReference type="ARBA" id="ARBA00022970"/>
    </source>
</evidence>
<dbReference type="InterPro" id="IPR051010">
    <property type="entry name" value="BCAA_transport"/>
</dbReference>
<dbReference type="CDD" id="cd06348">
    <property type="entry name" value="PBP1_ABC_HAAT-like"/>
    <property type="match status" value="1"/>
</dbReference>
<dbReference type="Pfam" id="PF13458">
    <property type="entry name" value="Peripla_BP_6"/>
    <property type="match status" value="1"/>
</dbReference>
<dbReference type="GO" id="GO:0006865">
    <property type="term" value="P:amino acid transport"/>
    <property type="evidence" value="ECO:0007669"/>
    <property type="project" value="UniProtKB-KW"/>
</dbReference>
<evidence type="ECO:0000256" key="1">
    <source>
        <dbReference type="ARBA" id="ARBA00010062"/>
    </source>
</evidence>
<sequence>MMKKNFVKGMAAVLAAAALTAVFSGCGGNKKDNGAAGKTADASSVKIGFITAYTGPGAAYGVAMKEGVDLAVEEINNNPKTKVKIDLKTYDTKLVKAEAINAMKKAIEQDKVLAVEGPMTSGEMFAAGPIAQQSKVVAFGTGTTAPKITDIGDYIFRNAIPGKLAIPVTLEKAQAKLGFKKVAVMYSNNNDQMVGENEIYQEVFKKMGVEVVDTETFADKDTDFSAQLTKIQASNPDVIAIAGLYQEGSLIVKKAREMGMTQPIIGNNGFNSPAYITQAGAAADGTLVATPWNADRQTEKAQAFRKAFVAKYNHEPDQFAAQAYDAMYLIHQAVEQSGTTTDRKKFRDTLAQIKGFEGATGKFEFDANRDPKMDLDVLQVKEGKWVPFA</sequence>